<dbReference type="InterPro" id="IPR009057">
    <property type="entry name" value="Homeodomain-like_sf"/>
</dbReference>
<dbReference type="EMBL" id="AZFQ01000044">
    <property type="protein sequence ID" value="KRL98037.1"/>
    <property type="molecule type" value="Genomic_DNA"/>
</dbReference>
<evidence type="ECO:0000313" key="2">
    <source>
        <dbReference type="EMBL" id="KRL98037.1"/>
    </source>
</evidence>
<feature type="domain" description="Terminase ATPase subunit N-terminal" evidence="1">
    <location>
        <begin position="5"/>
        <end position="48"/>
    </location>
</feature>
<keyword evidence="3" id="KW-1185">Reference proteome</keyword>
<dbReference type="GeneID" id="98308354"/>
<evidence type="ECO:0000313" key="3">
    <source>
        <dbReference type="Proteomes" id="UP000051166"/>
    </source>
</evidence>
<dbReference type="RefSeq" id="WP_056960966.1">
    <property type="nucleotide sequence ID" value="NZ_AZFQ01000044.1"/>
</dbReference>
<dbReference type="SUPFAM" id="SSF46689">
    <property type="entry name" value="Homeodomain-like"/>
    <property type="match status" value="1"/>
</dbReference>
<accession>A0A0R1V539</accession>
<protein>
    <submittedName>
        <fullName evidence="2">Prophage terminase small subunit</fullName>
    </submittedName>
</protein>
<name>A0A0R1V539_9LACO</name>
<organism evidence="2 3">
    <name type="scientific">Liquorilactobacillus satsumensis DSM 16230 = JCM 12392</name>
    <dbReference type="NCBI Taxonomy" id="1423801"/>
    <lineage>
        <taxon>Bacteria</taxon>
        <taxon>Bacillati</taxon>
        <taxon>Bacillota</taxon>
        <taxon>Bacilli</taxon>
        <taxon>Lactobacillales</taxon>
        <taxon>Lactobacillaceae</taxon>
        <taxon>Liquorilactobacillus</taxon>
    </lineage>
</organism>
<dbReference type="AlphaFoldDB" id="A0A0R1V539"/>
<dbReference type="Proteomes" id="UP000051166">
    <property type="component" value="Unassembled WGS sequence"/>
</dbReference>
<reference evidence="2 3" key="1">
    <citation type="journal article" date="2015" name="Genome Announc.">
        <title>Expanding the biotechnology potential of lactobacilli through comparative genomics of 213 strains and associated genera.</title>
        <authorList>
            <person name="Sun Z."/>
            <person name="Harris H.M."/>
            <person name="McCann A."/>
            <person name="Guo C."/>
            <person name="Argimon S."/>
            <person name="Zhang W."/>
            <person name="Yang X."/>
            <person name="Jeffery I.B."/>
            <person name="Cooney J.C."/>
            <person name="Kagawa T.F."/>
            <person name="Liu W."/>
            <person name="Song Y."/>
            <person name="Salvetti E."/>
            <person name="Wrobel A."/>
            <person name="Rasinkangas P."/>
            <person name="Parkhill J."/>
            <person name="Rea M.C."/>
            <person name="O'Sullivan O."/>
            <person name="Ritari J."/>
            <person name="Douillard F.P."/>
            <person name="Paul Ross R."/>
            <person name="Yang R."/>
            <person name="Briner A.E."/>
            <person name="Felis G.E."/>
            <person name="de Vos W.M."/>
            <person name="Barrangou R."/>
            <person name="Klaenhammer T.R."/>
            <person name="Caufield P.W."/>
            <person name="Cui Y."/>
            <person name="Zhang H."/>
            <person name="O'Toole P.W."/>
        </authorList>
    </citation>
    <scope>NUCLEOTIDE SEQUENCE [LARGE SCALE GENOMIC DNA]</scope>
    <source>
        <strain evidence="2 3">DSM 16230</strain>
    </source>
</reference>
<dbReference type="InterPro" id="IPR010332">
    <property type="entry name" value="ATPase_terminase-su_N"/>
</dbReference>
<gene>
    <name evidence="2" type="ORF">FD50_GL000996</name>
</gene>
<dbReference type="STRING" id="1423801.FD50_GL000996"/>
<dbReference type="OrthoDB" id="7358785at2"/>
<dbReference type="PATRIC" id="fig|1423801.4.peg.1011"/>
<sequence length="235" mass="26299">MTKQEQAKKDYLSGMKYKDVATKYEVSINTVKSWKNRYGWQRGAPVKKSMHTKPKKGAYKKELNNGGLTPEQELFAQLVGGKRIPLYRAYQIAYAKTKPSVATAMAASSRLAKEPEITTRIVNISKETAYKHKWSLNKVVEGLSFVHDESKADMIEHGVKKSNADAMLEALSQLTDVLNLKKLDENSERKLKAEADIAEAKAHILNDKGDDTEAKVSKLLDKIDDAIEGNDNNDN</sequence>
<proteinExistence type="predicted"/>
<comment type="caution">
    <text evidence="2">The sequence shown here is derived from an EMBL/GenBank/DDBJ whole genome shotgun (WGS) entry which is preliminary data.</text>
</comment>
<evidence type="ECO:0000259" key="1">
    <source>
        <dbReference type="Pfam" id="PF06056"/>
    </source>
</evidence>
<dbReference type="Pfam" id="PF06056">
    <property type="entry name" value="Terminase_5"/>
    <property type="match status" value="1"/>
</dbReference>